<gene>
    <name evidence="1" type="ORF">BN8_05809</name>
</gene>
<dbReference type="eggNOG" id="ENOG50342EE">
    <property type="taxonomic scope" value="Bacteria"/>
</dbReference>
<sequence length="149" mass="16939">MNALYLRPSLRNLISCVLFLGFALTTPSLYAQTFAGRDYLTESPVSIRAFIHPDARRTAIIVRLDGYPSGAVRIHITNEKQETFYNDYVSKPKYAGRLDLSALPYGVYTIELSDRFARYTQQFRIEPKMTDRIVMITAPPKSDSLLASH</sequence>
<dbReference type="Proteomes" id="UP000009309">
    <property type="component" value="Unassembled WGS sequence"/>
</dbReference>
<comment type="caution">
    <text evidence="1">The sequence shown here is derived from an EMBL/GenBank/DDBJ whole genome shotgun (WGS) entry which is preliminary data.</text>
</comment>
<evidence type="ECO:0000313" key="1">
    <source>
        <dbReference type="EMBL" id="CCH56470.1"/>
    </source>
</evidence>
<name>I2GRE2_9BACT</name>
<organism evidence="1 2">
    <name type="scientific">Fibrisoma limi BUZ 3</name>
    <dbReference type="NCBI Taxonomy" id="1185876"/>
    <lineage>
        <taxon>Bacteria</taxon>
        <taxon>Pseudomonadati</taxon>
        <taxon>Bacteroidota</taxon>
        <taxon>Cytophagia</taxon>
        <taxon>Cytophagales</taxon>
        <taxon>Spirosomataceae</taxon>
        <taxon>Fibrisoma</taxon>
    </lineage>
</organism>
<evidence type="ECO:0000313" key="2">
    <source>
        <dbReference type="Proteomes" id="UP000009309"/>
    </source>
</evidence>
<dbReference type="AlphaFoldDB" id="I2GRE2"/>
<keyword evidence="2" id="KW-1185">Reference proteome</keyword>
<reference evidence="1 2" key="1">
    <citation type="journal article" date="2012" name="J. Bacteriol.">
        <title>Genome Sequence of the Filamentous Bacterium Fibrisoma limi BUZ 3T.</title>
        <authorList>
            <person name="Filippini M."/>
            <person name="Qi W."/>
            <person name="Jaenicke S."/>
            <person name="Goesmann A."/>
            <person name="Smits T.H."/>
            <person name="Bagheri H.C."/>
        </authorList>
    </citation>
    <scope>NUCLEOTIDE SEQUENCE [LARGE SCALE GENOMIC DNA]</scope>
    <source>
        <strain evidence="2">BUZ 3T</strain>
    </source>
</reference>
<dbReference type="RefSeq" id="WP_009285035.1">
    <property type="nucleotide sequence ID" value="NZ_CAIT01000009.1"/>
</dbReference>
<accession>I2GRE2</accession>
<proteinExistence type="predicted"/>
<dbReference type="EMBL" id="CAIT01000009">
    <property type="protein sequence ID" value="CCH56470.1"/>
    <property type="molecule type" value="Genomic_DNA"/>
</dbReference>
<protein>
    <submittedName>
        <fullName evidence="1">Uncharacterized protein</fullName>
    </submittedName>
</protein>
<dbReference type="STRING" id="1185876.BN8_05809"/>